<evidence type="ECO:0000313" key="2">
    <source>
        <dbReference type="Proteomes" id="UP000284842"/>
    </source>
</evidence>
<gene>
    <name evidence="1" type="ORF">CVT24_008137</name>
</gene>
<keyword evidence="2" id="KW-1185">Reference proteome</keyword>
<dbReference type="AlphaFoldDB" id="A0A409W4J6"/>
<organism evidence="1 2">
    <name type="scientific">Panaeolus cyanescens</name>
    <dbReference type="NCBI Taxonomy" id="181874"/>
    <lineage>
        <taxon>Eukaryota</taxon>
        <taxon>Fungi</taxon>
        <taxon>Dikarya</taxon>
        <taxon>Basidiomycota</taxon>
        <taxon>Agaricomycotina</taxon>
        <taxon>Agaricomycetes</taxon>
        <taxon>Agaricomycetidae</taxon>
        <taxon>Agaricales</taxon>
        <taxon>Agaricineae</taxon>
        <taxon>Galeropsidaceae</taxon>
        <taxon>Panaeolus</taxon>
    </lineage>
</organism>
<dbReference type="InParanoid" id="A0A409W4J6"/>
<dbReference type="Proteomes" id="UP000284842">
    <property type="component" value="Unassembled WGS sequence"/>
</dbReference>
<name>A0A409W4J6_9AGAR</name>
<evidence type="ECO:0008006" key="3">
    <source>
        <dbReference type="Google" id="ProtNLM"/>
    </source>
</evidence>
<proteinExistence type="predicted"/>
<dbReference type="SUPFAM" id="SSF52047">
    <property type="entry name" value="RNI-like"/>
    <property type="match status" value="1"/>
</dbReference>
<accession>A0A409W4J6</accession>
<dbReference type="OrthoDB" id="2745898at2759"/>
<protein>
    <recommendedName>
        <fullName evidence="3">F-box domain-containing protein</fullName>
    </recommendedName>
</protein>
<reference evidence="1 2" key="1">
    <citation type="journal article" date="2018" name="Evol. Lett.">
        <title>Horizontal gene cluster transfer increased hallucinogenic mushroom diversity.</title>
        <authorList>
            <person name="Reynolds H.T."/>
            <person name="Vijayakumar V."/>
            <person name="Gluck-Thaler E."/>
            <person name="Korotkin H.B."/>
            <person name="Matheny P.B."/>
            <person name="Slot J.C."/>
        </authorList>
    </citation>
    <scope>NUCLEOTIDE SEQUENCE [LARGE SCALE GENOMIC DNA]</scope>
    <source>
        <strain evidence="1 2">2629</strain>
    </source>
</reference>
<dbReference type="STRING" id="181874.A0A409W4J6"/>
<sequence>MSLPQELIDTIIDIVQDDAHTLQQCSLVSTAFLTRAQKHLFREITLSSSHLTRPTRLTHLLAESPHLTDAISSLHIIERKRKRSKRNPTGTNGWLQSDNSHLGPVLSKLPSLKELMLECADCISWTSLASNTRHALEQSVFATGGLVRLILDSIFDVPYHLFENLSSLQELTLKNGSILGPDLIASKVDGAKGPLMVVRRQSKARLRRLHISGYVFEPMQEFIEWMLREDISWVDLSGLEYFTLLFQYDSGAALGDQVDVINSVVQRCSKSLKEMHVIPSLAGLDEHGHTSRIPLHFPSLPRLQTIHLTLEISDYELGALNPNYRWFKACINALQGQKSGVDQLQNIYTKCNVVQGNPVIAFDPGFWKDIEGMLSAPSFRSVRKIKMALNPVFGFDDRLIDVCGMVEQEMKALKEKGILEVAVDLTDHEQMKCF</sequence>
<comment type="caution">
    <text evidence="1">The sequence shown here is derived from an EMBL/GenBank/DDBJ whole genome shotgun (WGS) entry which is preliminary data.</text>
</comment>
<evidence type="ECO:0000313" key="1">
    <source>
        <dbReference type="EMBL" id="PPQ73433.1"/>
    </source>
</evidence>
<dbReference type="EMBL" id="NHTK01005818">
    <property type="protein sequence ID" value="PPQ73433.1"/>
    <property type="molecule type" value="Genomic_DNA"/>
</dbReference>